<evidence type="ECO:0000313" key="2">
    <source>
        <dbReference type="Proteomes" id="UP000237347"/>
    </source>
</evidence>
<protein>
    <submittedName>
        <fullName evidence="1">Uncharacterized protein</fullName>
    </submittedName>
</protein>
<keyword evidence="2" id="KW-1185">Reference proteome</keyword>
<comment type="caution">
    <text evidence="1">The sequence shown here is derived from an EMBL/GenBank/DDBJ whole genome shotgun (WGS) entry which is preliminary data.</text>
</comment>
<reference evidence="1 2" key="1">
    <citation type="journal article" date="2018" name="Sci. Data">
        <title>The draft genome sequence of cork oak.</title>
        <authorList>
            <person name="Ramos A.M."/>
            <person name="Usie A."/>
            <person name="Barbosa P."/>
            <person name="Barros P.M."/>
            <person name="Capote T."/>
            <person name="Chaves I."/>
            <person name="Simoes F."/>
            <person name="Abreu I."/>
            <person name="Carrasquinho I."/>
            <person name="Faro C."/>
            <person name="Guimaraes J.B."/>
            <person name="Mendonca D."/>
            <person name="Nobrega F."/>
            <person name="Rodrigues L."/>
            <person name="Saibo N.J.M."/>
            <person name="Varela M.C."/>
            <person name="Egas C."/>
            <person name="Matos J."/>
            <person name="Miguel C.M."/>
            <person name="Oliveira M.M."/>
            <person name="Ricardo C.P."/>
            <person name="Goncalves S."/>
        </authorList>
    </citation>
    <scope>NUCLEOTIDE SEQUENCE [LARGE SCALE GENOMIC DNA]</scope>
    <source>
        <strain evidence="2">cv. HL8</strain>
    </source>
</reference>
<dbReference type="Proteomes" id="UP000237347">
    <property type="component" value="Unassembled WGS sequence"/>
</dbReference>
<gene>
    <name evidence="1" type="ORF">CFP56_015148</name>
</gene>
<dbReference type="AlphaFoldDB" id="A0AAW0KS40"/>
<name>A0AAW0KS40_QUESU</name>
<proteinExistence type="predicted"/>
<accession>A0AAW0KS40</accession>
<sequence length="73" mass="8602">MQKRRREDLPLPSLFEQARKFHSIVADSDADQRFGKRNWVAATKRVKGNHWFGIGMAKLVESANQRHHNREFV</sequence>
<organism evidence="1 2">
    <name type="scientific">Quercus suber</name>
    <name type="common">Cork oak</name>
    <dbReference type="NCBI Taxonomy" id="58331"/>
    <lineage>
        <taxon>Eukaryota</taxon>
        <taxon>Viridiplantae</taxon>
        <taxon>Streptophyta</taxon>
        <taxon>Embryophyta</taxon>
        <taxon>Tracheophyta</taxon>
        <taxon>Spermatophyta</taxon>
        <taxon>Magnoliopsida</taxon>
        <taxon>eudicotyledons</taxon>
        <taxon>Gunneridae</taxon>
        <taxon>Pentapetalae</taxon>
        <taxon>rosids</taxon>
        <taxon>fabids</taxon>
        <taxon>Fagales</taxon>
        <taxon>Fagaceae</taxon>
        <taxon>Quercus</taxon>
    </lineage>
</organism>
<evidence type="ECO:0000313" key="1">
    <source>
        <dbReference type="EMBL" id="KAK7841590.1"/>
    </source>
</evidence>
<dbReference type="EMBL" id="PKMF04000238">
    <property type="protein sequence ID" value="KAK7841590.1"/>
    <property type="molecule type" value="Genomic_DNA"/>
</dbReference>